<dbReference type="HOGENOM" id="CLU_3264098_0_0_3"/>
<proteinExistence type="predicted"/>
<organism evidence="1 2">
    <name type="scientific">Acaryochloris marina (strain MBIC 11017)</name>
    <dbReference type="NCBI Taxonomy" id="329726"/>
    <lineage>
        <taxon>Bacteria</taxon>
        <taxon>Bacillati</taxon>
        <taxon>Cyanobacteriota</taxon>
        <taxon>Cyanophyceae</taxon>
        <taxon>Acaryochloridales</taxon>
        <taxon>Acaryochloridaceae</taxon>
        <taxon>Acaryochloris</taxon>
    </lineage>
</organism>
<reference evidence="1 2" key="1">
    <citation type="journal article" date="2008" name="Proc. Natl. Acad. Sci. U.S.A.">
        <title>Niche adaptation and genome expansion in the chlorophyll d-producing cyanobacterium Acaryochloris marina.</title>
        <authorList>
            <person name="Swingley W.D."/>
            <person name="Chen M."/>
            <person name="Cheung P.C."/>
            <person name="Conrad A.L."/>
            <person name="Dejesa L.C."/>
            <person name="Hao J."/>
            <person name="Honchak B.M."/>
            <person name="Karbach L.E."/>
            <person name="Kurdoglu A."/>
            <person name="Lahiri S."/>
            <person name="Mastrian S.D."/>
            <person name="Miyashita H."/>
            <person name="Page L."/>
            <person name="Ramakrishna P."/>
            <person name="Satoh S."/>
            <person name="Sattley W.M."/>
            <person name="Shimada Y."/>
            <person name="Taylor H.L."/>
            <person name="Tomo T."/>
            <person name="Tsuchiya T."/>
            <person name="Wang Z.T."/>
            <person name="Raymond J."/>
            <person name="Mimuro M."/>
            <person name="Blankenship R.E."/>
            <person name="Touchman J.W."/>
        </authorList>
    </citation>
    <scope>NUCLEOTIDE SEQUENCE [LARGE SCALE GENOMIC DNA]</scope>
    <source>
        <strain evidence="2">MBIC 11017</strain>
        <plasmid evidence="2">Plasmid pREB3</plasmid>
    </source>
</reference>
<dbReference type="Proteomes" id="UP000000268">
    <property type="component" value="Plasmid pREB3"/>
</dbReference>
<sequence length="41" mass="4829">MPSNPPLKLIKILRASQAWNSYYLENVIEDSNYTNISWRCV</sequence>
<evidence type="ECO:0000313" key="1">
    <source>
        <dbReference type="EMBL" id="ABW32191.1"/>
    </source>
</evidence>
<gene>
    <name evidence="1" type="ordered locus">AM1_C0261</name>
</gene>
<protein>
    <submittedName>
        <fullName evidence="1">Uncharacterized protein</fullName>
    </submittedName>
</protein>
<dbReference type="EMBL" id="CP000840">
    <property type="protein sequence ID" value="ABW32191.1"/>
    <property type="molecule type" value="Genomic_DNA"/>
</dbReference>
<dbReference type="AlphaFoldDB" id="A8ZMZ2"/>
<keyword evidence="1" id="KW-0614">Plasmid</keyword>
<geneLocation type="plasmid" evidence="1 2">
    <name>pREB3</name>
</geneLocation>
<dbReference type="KEGG" id="amr:AM1_C0261"/>
<accession>A8ZMZ2</accession>
<evidence type="ECO:0000313" key="2">
    <source>
        <dbReference type="Proteomes" id="UP000000268"/>
    </source>
</evidence>
<name>A8ZMZ2_ACAM1</name>
<keyword evidence="2" id="KW-1185">Reference proteome</keyword>